<gene>
    <name evidence="7" type="primary">GBP5</name>
    <name evidence="7" type="ORF">SNAT2548_LOCUS7559</name>
</gene>
<name>A0A812JTS7_9DINO</name>
<dbReference type="InterPro" id="IPR015894">
    <property type="entry name" value="Guanylate-bd_N"/>
</dbReference>
<feature type="compositionally biased region" description="Basic and acidic residues" evidence="4">
    <location>
        <begin position="469"/>
        <end position="483"/>
    </location>
</feature>
<dbReference type="PANTHER" id="PTHR10751">
    <property type="entry name" value="GUANYLATE BINDING PROTEIN"/>
    <property type="match status" value="1"/>
</dbReference>
<dbReference type="Proteomes" id="UP000604046">
    <property type="component" value="Unassembled WGS sequence"/>
</dbReference>
<dbReference type="EMBL" id="CAJNDS010000525">
    <property type="protein sequence ID" value="CAE7215552.1"/>
    <property type="molecule type" value="Genomic_DNA"/>
</dbReference>
<organism evidence="7 8">
    <name type="scientific">Symbiodinium natans</name>
    <dbReference type="NCBI Taxonomy" id="878477"/>
    <lineage>
        <taxon>Eukaryota</taxon>
        <taxon>Sar</taxon>
        <taxon>Alveolata</taxon>
        <taxon>Dinophyceae</taxon>
        <taxon>Suessiales</taxon>
        <taxon>Symbiodiniaceae</taxon>
        <taxon>Symbiodinium</taxon>
    </lineage>
</organism>
<dbReference type="PROSITE" id="PS51715">
    <property type="entry name" value="G_GB1_RHD3"/>
    <property type="match status" value="1"/>
</dbReference>
<evidence type="ECO:0000256" key="5">
    <source>
        <dbReference type="SAM" id="SignalP"/>
    </source>
</evidence>
<evidence type="ECO:0000256" key="1">
    <source>
        <dbReference type="ARBA" id="ARBA00022741"/>
    </source>
</evidence>
<feature type="domain" description="GB1/RHD3-type G" evidence="6">
    <location>
        <begin position="1"/>
        <end position="182"/>
    </location>
</feature>
<evidence type="ECO:0000256" key="3">
    <source>
        <dbReference type="PROSITE-ProRule" id="PRU01052"/>
    </source>
</evidence>
<comment type="caution">
    <text evidence="7">The sequence shown here is derived from an EMBL/GenBank/DDBJ whole genome shotgun (WGS) entry which is preliminary data.</text>
</comment>
<dbReference type="InterPro" id="IPR030386">
    <property type="entry name" value="G_GB1_RHD3_dom"/>
</dbReference>
<dbReference type="Gene3D" id="3.40.50.300">
    <property type="entry name" value="P-loop containing nucleotide triphosphate hydrolases"/>
    <property type="match status" value="1"/>
</dbReference>
<keyword evidence="1" id="KW-0547">Nucleotide-binding</keyword>
<keyword evidence="8" id="KW-1185">Reference proteome</keyword>
<dbReference type="Pfam" id="PF02263">
    <property type="entry name" value="GBP"/>
    <property type="match status" value="1"/>
</dbReference>
<dbReference type="InterPro" id="IPR027417">
    <property type="entry name" value="P-loop_NTPase"/>
</dbReference>
<keyword evidence="2" id="KW-0342">GTP-binding</keyword>
<evidence type="ECO:0000259" key="6">
    <source>
        <dbReference type="PROSITE" id="PS51715"/>
    </source>
</evidence>
<comment type="similarity">
    <text evidence="3">Belongs to the TRAFAC class dynamin-like GTPase superfamily. GB1/RHD3 GTPase family.</text>
</comment>
<dbReference type="GO" id="GO:0003924">
    <property type="term" value="F:GTPase activity"/>
    <property type="evidence" value="ECO:0007669"/>
    <property type="project" value="InterPro"/>
</dbReference>
<accession>A0A812JTS7</accession>
<sequence length="490" mass="55178">MSLCMQLSSVFLLNTKGVLSESLFSALSLVCNMAEHFEGQEASKPALLWVLRDFLLELVDDGKRLTPDEYLESTLHKKPPDGVDPQRSQAAREVRETLLRFFPQRQCATLCQPAIDEQQLRELPEVPFERLRLEFRNAFQELQAKLLSLTDTPKTIGGQALCAAQWIEMLRRLVQSLNDGHAMRVGDAWAQVQHTNCGDLVAELRERAASELQKVRQGSPFPISGGRPLPISDTALAASLKECRRAVREEFRSRAVGDESMKASYWKELKAALQDDEQTLRQHNVEMAEAHLRQAGAEWSAWLSQEEEAAPGDPKSEALLHALGLDLPAQPVASAAWEALSSARMARLKWDGTREAAKAQLKLVTEELERKAVLAAAASKQAEGEQLEKSREVGQLHGQVEALQQQAREFIERERALKEQVLLAEEELRREQHARSEADRLSEQRIHELQSQIAELRSEALQLQECYKEKRQETAASPRDTRPKCTCSVM</sequence>
<dbReference type="GO" id="GO:0005525">
    <property type="term" value="F:GTP binding"/>
    <property type="evidence" value="ECO:0007669"/>
    <property type="project" value="UniProtKB-KW"/>
</dbReference>
<evidence type="ECO:0000313" key="7">
    <source>
        <dbReference type="EMBL" id="CAE7215552.1"/>
    </source>
</evidence>
<dbReference type="AlphaFoldDB" id="A0A812JTS7"/>
<evidence type="ECO:0000313" key="8">
    <source>
        <dbReference type="Proteomes" id="UP000604046"/>
    </source>
</evidence>
<proteinExistence type="inferred from homology"/>
<feature type="region of interest" description="Disordered" evidence="4">
    <location>
        <begin position="469"/>
        <end position="490"/>
    </location>
</feature>
<dbReference type="OrthoDB" id="2135133at2759"/>
<protein>
    <submittedName>
        <fullName evidence="7">GBP5 protein</fullName>
    </submittedName>
</protein>
<evidence type="ECO:0000256" key="4">
    <source>
        <dbReference type="SAM" id="MobiDB-lite"/>
    </source>
</evidence>
<feature type="signal peptide" evidence="5">
    <location>
        <begin position="1"/>
        <end position="20"/>
    </location>
</feature>
<evidence type="ECO:0000256" key="2">
    <source>
        <dbReference type="ARBA" id="ARBA00023134"/>
    </source>
</evidence>
<reference evidence="7" key="1">
    <citation type="submission" date="2021-02" db="EMBL/GenBank/DDBJ databases">
        <authorList>
            <person name="Dougan E. K."/>
            <person name="Rhodes N."/>
            <person name="Thang M."/>
            <person name="Chan C."/>
        </authorList>
    </citation>
    <scope>NUCLEOTIDE SEQUENCE</scope>
</reference>
<feature type="chain" id="PRO_5032646042" evidence="5">
    <location>
        <begin position="21"/>
        <end position="490"/>
    </location>
</feature>
<dbReference type="SUPFAM" id="SSF52540">
    <property type="entry name" value="P-loop containing nucleoside triphosphate hydrolases"/>
    <property type="match status" value="1"/>
</dbReference>
<keyword evidence="5" id="KW-0732">Signal</keyword>